<dbReference type="GO" id="GO:0050660">
    <property type="term" value="F:flavin adenine dinucleotide binding"/>
    <property type="evidence" value="ECO:0007669"/>
    <property type="project" value="InterPro"/>
</dbReference>
<keyword evidence="1" id="KW-0614">Plasmid</keyword>
<geneLocation type="plasmid" evidence="2">
    <name>pNK6d DNA</name>
</geneLocation>
<accession>A0A0E4BYW1</accession>
<gene>
    <name evidence="1" type="ORF">NK6_d_120</name>
</gene>
<reference evidence="1 2" key="1">
    <citation type="submission" date="2014-11" db="EMBL/GenBank/DDBJ databases">
        <title>Symbiosis island explosion on the genome of extra-slow-growing strains of soybean bradyrhizobia with massive insertion sequences.</title>
        <authorList>
            <person name="Iida T."/>
            <person name="Minamisawa K."/>
        </authorList>
    </citation>
    <scope>NUCLEOTIDE SEQUENCE [LARGE SCALE GENOMIC DNA]</scope>
    <source>
        <strain evidence="1 2">NK6</strain>
        <plasmid evidence="2">pNK6d DNA</plasmid>
    </source>
</reference>
<proteinExistence type="predicted"/>
<name>A0A0E4BYW1_9BRAD</name>
<dbReference type="InterPro" id="IPR036318">
    <property type="entry name" value="FAD-bd_PCMH-like_sf"/>
</dbReference>
<sequence length="64" mass="6983">MRLVVKGGGHSYQGTSNAAASLLIWTRRMHDVTLYDAFVGVGWEGQASSQPAVRRNLGPNPIMR</sequence>
<protein>
    <submittedName>
        <fullName evidence="1">FAD linked oxidase domain protein</fullName>
    </submittedName>
</protein>
<evidence type="ECO:0000313" key="1">
    <source>
        <dbReference type="EMBL" id="BAR63679.1"/>
    </source>
</evidence>
<dbReference type="AlphaFoldDB" id="A0A0E4BYW1"/>
<dbReference type="SUPFAM" id="SSF56176">
    <property type="entry name" value="FAD-binding/transporter-associated domain-like"/>
    <property type="match status" value="1"/>
</dbReference>
<dbReference type="InterPro" id="IPR016169">
    <property type="entry name" value="FAD-bd_PCMH_sub2"/>
</dbReference>
<dbReference type="Proteomes" id="UP000063308">
    <property type="component" value="Plasmid pNK6d"/>
</dbReference>
<evidence type="ECO:0000313" key="2">
    <source>
        <dbReference type="Proteomes" id="UP000063308"/>
    </source>
</evidence>
<dbReference type="Gene3D" id="3.30.465.10">
    <property type="match status" value="1"/>
</dbReference>
<organism evidence="1 2">
    <name type="scientific">Bradyrhizobium diazoefficiens</name>
    <dbReference type="NCBI Taxonomy" id="1355477"/>
    <lineage>
        <taxon>Bacteria</taxon>
        <taxon>Pseudomonadati</taxon>
        <taxon>Pseudomonadota</taxon>
        <taxon>Alphaproteobacteria</taxon>
        <taxon>Hyphomicrobiales</taxon>
        <taxon>Nitrobacteraceae</taxon>
        <taxon>Bradyrhizobium</taxon>
    </lineage>
</organism>
<dbReference type="EMBL" id="AP014688">
    <property type="protein sequence ID" value="BAR63679.1"/>
    <property type="molecule type" value="Genomic_DNA"/>
</dbReference>